<evidence type="ECO:0000313" key="4">
    <source>
        <dbReference type="EMBL" id="KAH7294258.1"/>
    </source>
</evidence>
<dbReference type="Pfam" id="PF13041">
    <property type="entry name" value="PPR_2"/>
    <property type="match status" value="11"/>
</dbReference>
<dbReference type="InterPro" id="IPR011990">
    <property type="entry name" value="TPR-like_helical_dom_sf"/>
</dbReference>
<dbReference type="Proteomes" id="UP000825935">
    <property type="component" value="Chromosome 28"/>
</dbReference>
<feature type="signal peptide" evidence="3">
    <location>
        <begin position="1"/>
        <end position="17"/>
    </location>
</feature>
<feature type="repeat" description="PPR" evidence="2">
    <location>
        <begin position="959"/>
        <end position="993"/>
    </location>
</feature>
<feature type="repeat" description="PPR" evidence="2">
    <location>
        <begin position="1197"/>
        <end position="1231"/>
    </location>
</feature>
<dbReference type="Pfam" id="PF01535">
    <property type="entry name" value="PPR"/>
    <property type="match status" value="5"/>
</dbReference>
<dbReference type="FunFam" id="1.25.40.10:FF:000031">
    <property type="entry name" value="Pentatricopeptide repeat-containing protein mitochondrial"/>
    <property type="match status" value="2"/>
</dbReference>
<dbReference type="InterPro" id="IPR002885">
    <property type="entry name" value="PPR_rpt"/>
</dbReference>
<dbReference type="InterPro" id="IPR046960">
    <property type="entry name" value="PPR_At4g14850-like_plant"/>
</dbReference>
<keyword evidence="5" id="KW-1185">Reference proteome</keyword>
<dbReference type="GO" id="GO:0009451">
    <property type="term" value="P:RNA modification"/>
    <property type="evidence" value="ECO:0007669"/>
    <property type="project" value="InterPro"/>
</dbReference>
<evidence type="ECO:0008006" key="6">
    <source>
        <dbReference type="Google" id="ProtNLM"/>
    </source>
</evidence>
<evidence type="ECO:0000313" key="5">
    <source>
        <dbReference type="Proteomes" id="UP000825935"/>
    </source>
</evidence>
<keyword evidence="1" id="KW-0677">Repeat</keyword>
<dbReference type="GO" id="GO:0048731">
    <property type="term" value="P:system development"/>
    <property type="evidence" value="ECO:0007669"/>
    <property type="project" value="UniProtKB-ARBA"/>
</dbReference>
<dbReference type="FunFam" id="1.25.40.10:FF:000073">
    <property type="entry name" value="Pentatricopeptide repeat-containing protein chloroplastic"/>
    <property type="match status" value="1"/>
</dbReference>
<dbReference type="PANTHER" id="PTHR24015:SF739">
    <property type="entry name" value="OS03G0644200 PROTEIN"/>
    <property type="match status" value="1"/>
</dbReference>
<feature type="repeat" description="PPR" evidence="2">
    <location>
        <begin position="1162"/>
        <end position="1196"/>
    </location>
</feature>
<accession>A0A8T2RFA2</accession>
<dbReference type="OMA" id="TREPIMS"/>
<dbReference type="FunFam" id="1.25.40.10:FF:000158">
    <property type="entry name" value="pentatricopeptide repeat-containing protein At2g33680"/>
    <property type="match status" value="1"/>
</dbReference>
<dbReference type="OrthoDB" id="1935272at2759"/>
<dbReference type="SUPFAM" id="SSF48452">
    <property type="entry name" value="TPR-like"/>
    <property type="match status" value="2"/>
</dbReference>
<dbReference type="EMBL" id="CM035433">
    <property type="protein sequence ID" value="KAH7294258.1"/>
    <property type="molecule type" value="Genomic_DNA"/>
</dbReference>
<name>A0A8T2RFA2_CERRI</name>
<dbReference type="FunFam" id="1.25.40.10:FF:000285">
    <property type="entry name" value="Pentatricopeptide repeat-containing protein, chloroplastic"/>
    <property type="match status" value="2"/>
</dbReference>
<sequence length="1333" mass="147625">MLPCHFILCLLVHSQDSRFLVYYEEMCLAQQIHGGLVHTREPIMSSKILGFIKDQKAEHALSLWKKMEHSSQLHIDKQTYVGLLKACGKLRDIESGLQIHAAIARIRLDQIDLFVGNTLVDMYAKCGSLDKAQQVFSSLPSRDVVAWTVLIAGYTEHGQCVEAVNCFERMLQDQVAPNSVTYICSLKACSRIDAIGKGQEIHAEIQRRGLVDGKLAVGNTLVSMYVKFGFLEQAREVFDSLTSHNVVSWTSLIAGYSEQGHEELAIKCIESMQLEGICPDSFTFACGLKACSTLGAVWEGENLHAEVERMGLARSDLFIGNTLVDMYVKWGMATRAQEVFDKLPIQEVVSWTALIAGYAENTVGEEALRLFERMQMEAAFPNVATYICTLKACGSIMASDKGREIHAKLEGLDAIKGDLVAANSLVDMYAKCGLLSKAQEVFDKVHNGDVVLWTTLITGYVGHGDAEKALDCFERMHQKGLAADIVSFVSSLKACGILGLTEKGSRIHAEAEKKGYVMEEIAVSNVLVDMYSKCGKVDEAESVFDRISILNVVSWNALITGYVENGFDNEALKCFEQMQCEGVSPDSLTCVCSLRACSNMQWLSKGRWLHIQIEKRGLLEGEDTVGNTLVDMYAKCGSMAEAHQIFGSLRSRDIVAWNSLIGGYAEHGYSQEALKLVELMQRCGIFPNTITYLYSLKACTNLGAIDKGQELHREIEEYGLLERDSSLGSALVDMYAKCDLFTKAIDVLDKIQTKDVVPWTAMISGYIDQGYTEEAIGCFEQMQLQGIHPNAATFVSILKACCCVEELERGGGIHAEIERRGLLDRNLVIGNALIDMYAKCGFPARAEEVFDRIPVRNVVTWTSLMSGYIEHGQEDKALKCFEQMQLEGISPDSLTFACGLRACASIGDTLKAQEIHADFEKKGLSFGDFVVNNVLLEMYIKLGSSALAEHVFDKLPTQDVDSWNVLLAGYVENGHVEKALKCFERMQYEGVSPNASSLVSSLKACGSVGALQMGYELHTIVNNDGLFSSDFIGNTLLNMYAKCGEMSKAQEVFDNLMVQNVVSWTALIARYVEHNYGEEALDCFEQMQMSGIIPDCITYICILKACGTVGAIDKGRVIHIEVEKNGLPEANPILGNTLVYMYAICGALKEAESVLEKLPLRDVVSWNALIAGYAEIGECGSVFSCFDRMLLDKVKPDSVSFLVVLNVCNRANSFDECQKFFMLMGAHGVVPTLDHITCVIDLCCRAGHLHTAIQLIKEHPFHSNIVAWRTLLNLCRRLGNVSLGRHIFEHALVLNSEDLTVSNETSDTYTFTDVKMHWEYEDRDHGMFVPLMT</sequence>
<evidence type="ECO:0000256" key="2">
    <source>
        <dbReference type="PROSITE-ProRule" id="PRU00708"/>
    </source>
</evidence>
<dbReference type="FunFam" id="1.25.40.10:FF:000196">
    <property type="entry name" value="Pentatricopeptide repeat-containing protein At4g14850"/>
    <property type="match status" value="1"/>
</dbReference>
<proteinExistence type="predicted"/>
<feature type="chain" id="PRO_5035851835" description="Pentatricopeptide repeat-containing protein" evidence="3">
    <location>
        <begin position="18"/>
        <end position="1333"/>
    </location>
</feature>
<feature type="repeat" description="PPR" evidence="2">
    <location>
        <begin position="551"/>
        <end position="585"/>
    </location>
</feature>
<dbReference type="FunFam" id="1.25.40.10:FF:000344">
    <property type="entry name" value="Pentatricopeptide repeat-containing protein"/>
    <property type="match status" value="1"/>
</dbReference>
<dbReference type="GO" id="GO:0003723">
    <property type="term" value="F:RNA binding"/>
    <property type="evidence" value="ECO:0007669"/>
    <property type="project" value="InterPro"/>
</dbReference>
<feature type="repeat" description="PPR" evidence="2">
    <location>
        <begin position="245"/>
        <end position="279"/>
    </location>
</feature>
<dbReference type="Gene3D" id="1.25.40.10">
    <property type="entry name" value="Tetratricopeptide repeat domain"/>
    <property type="match status" value="9"/>
</dbReference>
<feature type="repeat" description="PPR" evidence="2">
    <location>
        <begin position="653"/>
        <end position="687"/>
    </location>
</feature>
<protein>
    <recommendedName>
        <fullName evidence="6">Pentatricopeptide repeat-containing protein</fullName>
    </recommendedName>
</protein>
<dbReference type="PANTHER" id="PTHR24015">
    <property type="entry name" value="OS07G0578800 PROTEIN-RELATED"/>
    <property type="match status" value="1"/>
</dbReference>
<feature type="repeat" description="PPR" evidence="2">
    <location>
        <begin position="857"/>
        <end position="891"/>
    </location>
</feature>
<reference evidence="4" key="1">
    <citation type="submission" date="2021-08" db="EMBL/GenBank/DDBJ databases">
        <title>WGS assembly of Ceratopteris richardii.</title>
        <authorList>
            <person name="Marchant D.B."/>
            <person name="Chen G."/>
            <person name="Jenkins J."/>
            <person name="Shu S."/>
            <person name="Leebens-Mack J."/>
            <person name="Grimwood J."/>
            <person name="Schmutz J."/>
            <person name="Soltis P."/>
            <person name="Soltis D."/>
            <person name="Chen Z.-H."/>
        </authorList>
    </citation>
    <scope>NUCLEOTIDE SEQUENCE</scope>
    <source>
        <strain evidence="4">Whitten #5841</strain>
        <tissue evidence="4">Leaf</tissue>
    </source>
</reference>
<feature type="repeat" description="PPR" evidence="2">
    <location>
        <begin position="347"/>
        <end position="381"/>
    </location>
</feature>
<feature type="repeat" description="PPR" evidence="2">
    <location>
        <begin position="449"/>
        <end position="483"/>
    </location>
</feature>
<gene>
    <name evidence="4" type="ORF">KP509_28G062700</name>
</gene>
<feature type="repeat" description="PPR" evidence="2">
    <location>
        <begin position="1060"/>
        <end position="1094"/>
    </location>
</feature>
<feature type="repeat" description="PPR" evidence="2">
    <location>
        <begin position="755"/>
        <end position="789"/>
    </location>
</feature>
<dbReference type="NCBIfam" id="TIGR00756">
    <property type="entry name" value="PPR"/>
    <property type="match status" value="11"/>
</dbReference>
<comment type="caution">
    <text evidence="4">The sequence shown here is derived from an EMBL/GenBank/DDBJ whole genome shotgun (WGS) entry which is preliminary data.</text>
</comment>
<dbReference type="PROSITE" id="PS51375">
    <property type="entry name" value="PPR"/>
    <property type="match status" value="12"/>
</dbReference>
<keyword evidence="3" id="KW-0732">Signal</keyword>
<organism evidence="4 5">
    <name type="scientific">Ceratopteris richardii</name>
    <name type="common">Triangle waterfern</name>
    <dbReference type="NCBI Taxonomy" id="49495"/>
    <lineage>
        <taxon>Eukaryota</taxon>
        <taxon>Viridiplantae</taxon>
        <taxon>Streptophyta</taxon>
        <taxon>Embryophyta</taxon>
        <taxon>Tracheophyta</taxon>
        <taxon>Polypodiopsida</taxon>
        <taxon>Polypodiidae</taxon>
        <taxon>Polypodiales</taxon>
        <taxon>Pteridineae</taxon>
        <taxon>Pteridaceae</taxon>
        <taxon>Parkerioideae</taxon>
        <taxon>Ceratopteris</taxon>
    </lineage>
</organism>
<feature type="repeat" description="PPR" evidence="2">
    <location>
        <begin position="143"/>
        <end position="177"/>
    </location>
</feature>
<evidence type="ECO:0000256" key="3">
    <source>
        <dbReference type="SAM" id="SignalP"/>
    </source>
</evidence>
<evidence type="ECO:0000256" key="1">
    <source>
        <dbReference type="ARBA" id="ARBA00022737"/>
    </source>
</evidence>